<dbReference type="PANTHER" id="PTHR36834">
    <property type="entry name" value="MEMBRANE PROTEIN-RELATED"/>
    <property type="match status" value="1"/>
</dbReference>
<dbReference type="InterPro" id="IPR010432">
    <property type="entry name" value="RDD"/>
</dbReference>
<feature type="transmembrane region" description="Helical" evidence="5">
    <location>
        <begin position="12"/>
        <end position="38"/>
    </location>
</feature>
<evidence type="ECO:0000256" key="3">
    <source>
        <dbReference type="ARBA" id="ARBA00022989"/>
    </source>
</evidence>
<feature type="transmembrane region" description="Helical" evidence="5">
    <location>
        <begin position="50"/>
        <end position="68"/>
    </location>
</feature>
<feature type="transmembrane region" description="Helical" evidence="5">
    <location>
        <begin position="141"/>
        <end position="168"/>
    </location>
</feature>
<evidence type="ECO:0000256" key="5">
    <source>
        <dbReference type="SAM" id="Phobius"/>
    </source>
</evidence>
<feature type="domain" description="VanZ-like" evidence="6">
    <location>
        <begin position="55"/>
        <end position="193"/>
    </location>
</feature>
<proteinExistence type="predicted"/>
<evidence type="ECO:0000313" key="9">
    <source>
        <dbReference type="Proteomes" id="UP000295680"/>
    </source>
</evidence>
<feature type="domain" description="RDD" evidence="7">
    <location>
        <begin position="218"/>
        <end position="359"/>
    </location>
</feature>
<keyword evidence="2 5" id="KW-0812">Transmembrane</keyword>
<feature type="transmembrane region" description="Helical" evidence="5">
    <location>
        <begin position="299"/>
        <end position="325"/>
    </location>
</feature>
<evidence type="ECO:0000259" key="7">
    <source>
        <dbReference type="Pfam" id="PF06271"/>
    </source>
</evidence>
<dbReference type="AlphaFoldDB" id="A0A4R2J7D7"/>
<feature type="transmembrane region" description="Helical" evidence="5">
    <location>
        <begin position="116"/>
        <end position="134"/>
    </location>
</feature>
<evidence type="ECO:0000313" key="8">
    <source>
        <dbReference type="EMBL" id="TCO55013.1"/>
    </source>
</evidence>
<protein>
    <submittedName>
        <fullName evidence="8">Glycopeptide antibiotics resistance protein</fullName>
    </submittedName>
</protein>
<dbReference type="PANTHER" id="PTHR36834:SF1">
    <property type="entry name" value="INTEGRAL MEMBRANE PROTEIN"/>
    <property type="match status" value="1"/>
</dbReference>
<dbReference type="GO" id="GO:0016020">
    <property type="term" value="C:membrane"/>
    <property type="evidence" value="ECO:0007669"/>
    <property type="project" value="UniProtKB-SubCell"/>
</dbReference>
<keyword evidence="9" id="KW-1185">Reference proteome</keyword>
<comment type="caution">
    <text evidence="8">The sequence shown here is derived from an EMBL/GenBank/DDBJ whole genome shotgun (WGS) entry which is preliminary data.</text>
</comment>
<name>A0A4R2J7D7_9PSEU</name>
<gene>
    <name evidence="8" type="ORF">EV192_108301</name>
</gene>
<feature type="transmembrane region" description="Helical" evidence="5">
    <location>
        <begin position="256"/>
        <end position="278"/>
    </location>
</feature>
<dbReference type="Pfam" id="PF04892">
    <property type="entry name" value="VanZ"/>
    <property type="match status" value="1"/>
</dbReference>
<accession>A0A4R2J7D7</accession>
<keyword evidence="4 5" id="KW-0472">Membrane</keyword>
<dbReference type="EMBL" id="SLWS01000008">
    <property type="protein sequence ID" value="TCO55013.1"/>
    <property type="molecule type" value="Genomic_DNA"/>
</dbReference>
<evidence type="ECO:0000256" key="1">
    <source>
        <dbReference type="ARBA" id="ARBA00004141"/>
    </source>
</evidence>
<dbReference type="Proteomes" id="UP000295680">
    <property type="component" value="Unassembled WGS sequence"/>
</dbReference>
<sequence length="385" mass="42530">MGYKFPVVETFLLPVATALWVFPLVVLVVMVPVAVVSYRRRGRAGGWTAVVFYSFLFYLLAAFLQTIIPLPRDGGAYCTAHHYASTPQLRPFEFVDIIRQRARGDWSLTGILHNGVLWSTALNVILLLPLGILLRYTTKLGIVATTAVGFGASLFFELTQLTGLWFIYPCAYRLFSVDDLILNTAGAFVGALLGGPLRRILPELAPKRDLERYADKVTVTRRLFALAADLAGFALLLAFSFGLLRLFDQPTEHQGLPVITVGLVWFVLNPALTGSTLGKRAMLLRVERTNGRRAGPLALLVRYAVLLSPLWLAWLALSVDVWAIADHPERLLILVGIVLSFFVVGVWTPLAVFFSDDHRAPYEQLTRTINVAIVRANPASTSPSP</sequence>
<keyword evidence="3 5" id="KW-1133">Transmembrane helix</keyword>
<evidence type="ECO:0000256" key="4">
    <source>
        <dbReference type="ARBA" id="ARBA00023136"/>
    </source>
</evidence>
<comment type="subcellular location">
    <subcellularLocation>
        <location evidence="1">Membrane</location>
        <topology evidence="1">Multi-pass membrane protein</topology>
    </subcellularLocation>
</comment>
<organism evidence="8 9">
    <name type="scientific">Actinocrispum wychmicini</name>
    <dbReference type="NCBI Taxonomy" id="1213861"/>
    <lineage>
        <taxon>Bacteria</taxon>
        <taxon>Bacillati</taxon>
        <taxon>Actinomycetota</taxon>
        <taxon>Actinomycetes</taxon>
        <taxon>Pseudonocardiales</taxon>
        <taxon>Pseudonocardiaceae</taxon>
        <taxon>Actinocrispum</taxon>
    </lineage>
</organism>
<dbReference type="Pfam" id="PF06271">
    <property type="entry name" value="RDD"/>
    <property type="match status" value="1"/>
</dbReference>
<feature type="transmembrane region" description="Helical" evidence="5">
    <location>
        <begin position="222"/>
        <end position="244"/>
    </location>
</feature>
<dbReference type="InterPro" id="IPR006976">
    <property type="entry name" value="VanZ-like"/>
</dbReference>
<feature type="transmembrane region" description="Helical" evidence="5">
    <location>
        <begin position="180"/>
        <end position="201"/>
    </location>
</feature>
<evidence type="ECO:0000256" key="2">
    <source>
        <dbReference type="ARBA" id="ARBA00022692"/>
    </source>
</evidence>
<reference evidence="8 9" key="1">
    <citation type="submission" date="2019-03" db="EMBL/GenBank/DDBJ databases">
        <title>Genomic Encyclopedia of Type Strains, Phase IV (KMG-IV): sequencing the most valuable type-strain genomes for metagenomic binning, comparative biology and taxonomic classification.</title>
        <authorList>
            <person name="Goeker M."/>
        </authorList>
    </citation>
    <scope>NUCLEOTIDE SEQUENCE [LARGE SCALE GENOMIC DNA]</scope>
    <source>
        <strain evidence="8 9">DSM 45934</strain>
    </source>
</reference>
<evidence type="ECO:0000259" key="6">
    <source>
        <dbReference type="Pfam" id="PF04892"/>
    </source>
</evidence>
<dbReference type="InterPro" id="IPR053150">
    <property type="entry name" value="Teicoplanin_resist-assoc"/>
</dbReference>
<feature type="transmembrane region" description="Helical" evidence="5">
    <location>
        <begin position="331"/>
        <end position="354"/>
    </location>
</feature>